<evidence type="ECO:0000256" key="2">
    <source>
        <dbReference type="ARBA" id="ARBA00022475"/>
    </source>
</evidence>
<dbReference type="InterPro" id="IPR035681">
    <property type="entry name" value="ComA-like_MBL"/>
</dbReference>
<comment type="caution">
    <text evidence="8">The sequence shown here is derived from an EMBL/GenBank/DDBJ whole genome shotgun (WGS) entry which is preliminary data.</text>
</comment>
<dbReference type="PANTHER" id="PTHR30619">
    <property type="entry name" value="DNA INTERNALIZATION/COMPETENCE PROTEIN COMEC/REC2"/>
    <property type="match status" value="1"/>
</dbReference>
<evidence type="ECO:0000256" key="6">
    <source>
        <dbReference type="SAM" id="Phobius"/>
    </source>
</evidence>
<evidence type="ECO:0000256" key="3">
    <source>
        <dbReference type="ARBA" id="ARBA00022692"/>
    </source>
</evidence>
<comment type="subcellular location">
    <subcellularLocation>
        <location evidence="1">Cell membrane</location>
        <topology evidence="1">Multi-pass membrane protein</topology>
    </subcellularLocation>
</comment>
<evidence type="ECO:0000256" key="1">
    <source>
        <dbReference type="ARBA" id="ARBA00004651"/>
    </source>
</evidence>
<evidence type="ECO:0000313" key="9">
    <source>
        <dbReference type="Proteomes" id="UP001594288"/>
    </source>
</evidence>
<dbReference type="InterPro" id="IPR052159">
    <property type="entry name" value="Competence_DNA_uptake"/>
</dbReference>
<dbReference type="PANTHER" id="PTHR30619:SF1">
    <property type="entry name" value="RECOMBINATION PROTEIN 2"/>
    <property type="match status" value="1"/>
</dbReference>
<feature type="transmembrane region" description="Helical" evidence="6">
    <location>
        <begin position="182"/>
        <end position="199"/>
    </location>
</feature>
<feature type="transmembrane region" description="Helical" evidence="6">
    <location>
        <begin position="57"/>
        <end position="80"/>
    </location>
</feature>
<feature type="transmembrane region" description="Helical" evidence="6">
    <location>
        <begin position="127"/>
        <end position="148"/>
    </location>
</feature>
<dbReference type="Pfam" id="PF00753">
    <property type="entry name" value="Lactamase_B"/>
    <property type="match status" value="1"/>
</dbReference>
<dbReference type="InterPro" id="IPR004477">
    <property type="entry name" value="ComEC_N"/>
</dbReference>
<feature type="non-terminal residue" evidence="8">
    <location>
        <position position="1"/>
    </location>
</feature>
<sequence>NAVCAAGTVLLLAFPHLAWDLGFKLSLGAVFGITLLVPQLHPPRQGRASFKGKAVQYATLGMAASFCAQVFTLPLVLHHFGRTSLAGILTNLVVLPLTTLIVAAGLEASVAVLVWDSLAVVFMRSAAMLVDALLLSMSAAVRIVDPLLVTGRPSVWKAVVYYALVLYLGFASPRMRRSHKTLLLLGAYAFMLISIPRGSGEKLTATFLHVGDGDACLVETPSGKTMLVDAGPCGEDYDAADLYLVPFLALEGVSRLDVVFITHPHSDHYGGLGTLAANLEIGEIIVGTVEGEPAYRRMLAEARARGARIREIRRGEGLTLDGAELEFLHPSQEYAGELSDANAGSLVFTLGFGEARFLFTGDVTPGVQEELLTLGLIPPCDVLKVPHHGAPNAIGPGLLEALEADWAIIPAGTRFRLHPAPETLKALDISCVRTFTTSRVGAVTVTTDGRSIEVSSQSGKIDPDRSFVRQ</sequence>
<dbReference type="NCBIfam" id="TIGR00360">
    <property type="entry name" value="ComEC_N-term"/>
    <property type="match status" value="1"/>
</dbReference>
<evidence type="ECO:0000313" key="8">
    <source>
        <dbReference type="EMBL" id="MFC1800290.1"/>
    </source>
</evidence>
<dbReference type="EMBL" id="JBHPEI010000107">
    <property type="protein sequence ID" value="MFC1800290.1"/>
    <property type="molecule type" value="Genomic_DNA"/>
</dbReference>
<evidence type="ECO:0000256" key="4">
    <source>
        <dbReference type="ARBA" id="ARBA00022989"/>
    </source>
</evidence>
<accession>A0ABV6YQD2</accession>
<dbReference type="CDD" id="cd07731">
    <property type="entry name" value="ComA-like_MBL-fold"/>
    <property type="match status" value="1"/>
</dbReference>
<gene>
    <name evidence="8" type="ORF">ACFL2Z_05240</name>
</gene>
<evidence type="ECO:0000259" key="7">
    <source>
        <dbReference type="SMART" id="SM00849"/>
    </source>
</evidence>
<dbReference type="Gene3D" id="3.60.15.10">
    <property type="entry name" value="Ribonuclease Z/Hydroxyacylglutathione hydrolase-like"/>
    <property type="match status" value="1"/>
</dbReference>
<reference evidence="8 9" key="1">
    <citation type="submission" date="2024-09" db="EMBL/GenBank/DDBJ databases">
        <authorList>
            <person name="D'Angelo T."/>
        </authorList>
    </citation>
    <scope>NUCLEOTIDE SEQUENCE [LARGE SCALE GENOMIC DNA]</scope>
    <source>
        <strain evidence="8">SAG AM-311-F02</strain>
    </source>
</reference>
<protein>
    <submittedName>
        <fullName evidence="8">ComEC/Rec2 family competence protein</fullName>
    </submittedName>
</protein>
<dbReference type="SUPFAM" id="SSF56281">
    <property type="entry name" value="Metallo-hydrolase/oxidoreductase"/>
    <property type="match status" value="1"/>
</dbReference>
<keyword evidence="4 6" id="KW-1133">Transmembrane helix</keyword>
<dbReference type="Pfam" id="PF03772">
    <property type="entry name" value="Competence"/>
    <property type="match status" value="1"/>
</dbReference>
<dbReference type="InterPro" id="IPR036866">
    <property type="entry name" value="RibonucZ/Hydroxyglut_hydro"/>
</dbReference>
<dbReference type="InterPro" id="IPR001279">
    <property type="entry name" value="Metallo-B-lactamas"/>
</dbReference>
<keyword evidence="3 6" id="KW-0812">Transmembrane</keyword>
<keyword evidence="9" id="KW-1185">Reference proteome</keyword>
<feature type="transmembrane region" description="Helical" evidence="6">
    <location>
        <begin position="17"/>
        <end position="37"/>
    </location>
</feature>
<proteinExistence type="predicted"/>
<keyword evidence="5 6" id="KW-0472">Membrane</keyword>
<evidence type="ECO:0000256" key="5">
    <source>
        <dbReference type="ARBA" id="ARBA00023136"/>
    </source>
</evidence>
<dbReference type="SMART" id="SM00849">
    <property type="entry name" value="Lactamase_B"/>
    <property type="match status" value="1"/>
</dbReference>
<feature type="transmembrane region" description="Helical" evidence="6">
    <location>
        <begin position="92"/>
        <end position="115"/>
    </location>
</feature>
<feature type="domain" description="Metallo-beta-lactamase" evidence="7">
    <location>
        <begin position="212"/>
        <end position="398"/>
    </location>
</feature>
<dbReference type="Proteomes" id="UP001594288">
    <property type="component" value="Unassembled WGS sequence"/>
</dbReference>
<keyword evidence="2" id="KW-1003">Cell membrane</keyword>
<feature type="transmembrane region" description="Helical" evidence="6">
    <location>
        <begin position="154"/>
        <end position="170"/>
    </location>
</feature>
<name>A0ABV6YQD2_UNCEI</name>
<organism evidence="8 9">
    <name type="scientific">Eiseniibacteriota bacterium</name>
    <dbReference type="NCBI Taxonomy" id="2212470"/>
    <lineage>
        <taxon>Bacteria</taxon>
        <taxon>Candidatus Eiseniibacteriota</taxon>
    </lineage>
</organism>